<reference evidence="2 3" key="1">
    <citation type="submission" date="2020-02" db="EMBL/GenBank/DDBJ databases">
        <title>Whole-genome analyses of novel actinobacteria.</title>
        <authorList>
            <person name="Sahin N."/>
            <person name="Tatar D."/>
        </authorList>
    </citation>
    <scope>NUCLEOTIDE SEQUENCE [LARGE SCALE GENOMIC DNA]</scope>
    <source>
        <strain evidence="2 3">SB3404</strain>
    </source>
</reference>
<accession>A0A6G4WZ89</accession>
<dbReference type="EMBL" id="JAAKZZ010000207">
    <property type="protein sequence ID" value="NGO70555.1"/>
    <property type="molecule type" value="Genomic_DNA"/>
</dbReference>
<gene>
    <name evidence="2" type="ORF">G5C65_19805</name>
</gene>
<proteinExistence type="predicted"/>
<keyword evidence="3" id="KW-1185">Reference proteome</keyword>
<evidence type="ECO:0000256" key="1">
    <source>
        <dbReference type="SAM" id="MobiDB-lite"/>
    </source>
</evidence>
<organism evidence="2 3">
    <name type="scientific">Streptomyces boncukensis</name>
    <dbReference type="NCBI Taxonomy" id="2711219"/>
    <lineage>
        <taxon>Bacteria</taxon>
        <taxon>Bacillati</taxon>
        <taxon>Actinomycetota</taxon>
        <taxon>Actinomycetes</taxon>
        <taxon>Kitasatosporales</taxon>
        <taxon>Streptomycetaceae</taxon>
        <taxon>Streptomyces</taxon>
    </lineage>
</organism>
<sequence>MAAGPAPGRKGGTGEHGAPYFAPSPGTPAYVLSRTAVHPPSSGRQRGHAHGGHLLARAESAGRYEPEHAQDRSVRRAPVTGSIR</sequence>
<evidence type="ECO:0000313" key="3">
    <source>
        <dbReference type="Proteomes" id="UP000477722"/>
    </source>
</evidence>
<feature type="region of interest" description="Disordered" evidence="1">
    <location>
        <begin position="1"/>
        <end position="84"/>
    </location>
</feature>
<dbReference type="AlphaFoldDB" id="A0A6G4WZ89"/>
<evidence type="ECO:0000313" key="2">
    <source>
        <dbReference type="EMBL" id="NGO70555.1"/>
    </source>
</evidence>
<comment type="caution">
    <text evidence="2">The sequence shown here is derived from an EMBL/GenBank/DDBJ whole genome shotgun (WGS) entry which is preliminary data.</text>
</comment>
<dbReference type="RefSeq" id="WP_165300220.1">
    <property type="nucleotide sequence ID" value="NZ_JAAKZZ010000207.1"/>
</dbReference>
<feature type="compositionally biased region" description="Basic and acidic residues" evidence="1">
    <location>
        <begin position="60"/>
        <end position="74"/>
    </location>
</feature>
<dbReference type="Proteomes" id="UP000477722">
    <property type="component" value="Unassembled WGS sequence"/>
</dbReference>
<name>A0A6G4WZ89_9ACTN</name>
<protein>
    <submittedName>
        <fullName evidence="2">Uncharacterized protein</fullName>
    </submittedName>
</protein>